<dbReference type="Proteomes" id="UP001141806">
    <property type="component" value="Unassembled WGS sequence"/>
</dbReference>
<dbReference type="PANTHER" id="PTHR43900:SF47">
    <property type="entry name" value="GLUTATHIONE S-TRANSFERASE F6-RELATED"/>
    <property type="match status" value="1"/>
</dbReference>
<evidence type="ECO:0000313" key="7">
    <source>
        <dbReference type="EMBL" id="KAJ4963824.1"/>
    </source>
</evidence>
<dbReference type="Gene3D" id="3.40.30.10">
    <property type="entry name" value="Glutaredoxin"/>
    <property type="match status" value="1"/>
</dbReference>
<reference evidence="7" key="1">
    <citation type="journal article" date="2023" name="Plant J.">
        <title>The genome of the king protea, Protea cynaroides.</title>
        <authorList>
            <person name="Chang J."/>
            <person name="Duong T.A."/>
            <person name="Schoeman C."/>
            <person name="Ma X."/>
            <person name="Roodt D."/>
            <person name="Barker N."/>
            <person name="Li Z."/>
            <person name="Van de Peer Y."/>
            <person name="Mizrachi E."/>
        </authorList>
    </citation>
    <scope>NUCLEOTIDE SEQUENCE</scope>
    <source>
        <tissue evidence="7">Young leaves</tissue>
    </source>
</reference>
<dbReference type="InterPro" id="IPR004045">
    <property type="entry name" value="Glutathione_S-Trfase_N"/>
</dbReference>
<dbReference type="EC" id="2.5.1.18" evidence="2"/>
<gene>
    <name evidence="7" type="ORF">NE237_023763</name>
</gene>
<keyword evidence="5" id="KW-0732">Signal</keyword>
<organism evidence="7 8">
    <name type="scientific">Protea cynaroides</name>
    <dbReference type="NCBI Taxonomy" id="273540"/>
    <lineage>
        <taxon>Eukaryota</taxon>
        <taxon>Viridiplantae</taxon>
        <taxon>Streptophyta</taxon>
        <taxon>Embryophyta</taxon>
        <taxon>Tracheophyta</taxon>
        <taxon>Spermatophyta</taxon>
        <taxon>Magnoliopsida</taxon>
        <taxon>Proteales</taxon>
        <taxon>Proteaceae</taxon>
        <taxon>Protea</taxon>
    </lineage>
</organism>
<feature type="chain" id="PRO_5040226990" description="glutathione transferase" evidence="5">
    <location>
        <begin position="20"/>
        <end position="100"/>
    </location>
</feature>
<evidence type="ECO:0000259" key="6">
    <source>
        <dbReference type="PROSITE" id="PS50404"/>
    </source>
</evidence>
<proteinExistence type="inferred from homology"/>
<comment type="catalytic activity">
    <reaction evidence="4">
        <text>RX + glutathione = an S-substituted glutathione + a halide anion + H(+)</text>
        <dbReference type="Rhea" id="RHEA:16437"/>
        <dbReference type="ChEBI" id="CHEBI:15378"/>
        <dbReference type="ChEBI" id="CHEBI:16042"/>
        <dbReference type="ChEBI" id="CHEBI:17792"/>
        <dbReference type="ChEBI" id="CHEBI:57925"/>
        <dbReference type="ChEBI" id="CHEBI:90779"/>
        <dbReference type="EC" id="2.5.1.18"/>
    </reaction>
</comment>
<feature type="domain" description="GST N-terminal" evidence="6">
    <location>
        <begin position="1"/>
        <end position="81"/>
    </location>
</feature>
<dbReference type="GO" id="GO:0006749">
    <property type="term" value="P:glutathione metabolic process"/>
    <property type="evidence" value="ECO:0007669"/>
    <property type="project" value="TreeGrafter"/>
</dbReference>
<name>A0A9Q0HDF6_9MAGN</name>
<keyword evidence="8" id="KW-1185">Reference proteome</keyword>
<sequence>MTMLYGSVRSTALLLAVAAFHEKCVEFKFVPINFATGEEKKEPYLSLNPFGKVPAYVDGDLNLFELRATTKHIAFEHHGKGTELVYQDLKKLAPVSVDGG</sequence>
<dbReference type="EMBL" id="JAMYWD010000008">
    <property type="protein sequence ID" value="KAJ4963824.1"/>
    <property type="molecule type" value="Genomic_DNA"/>
</dbReference>
<evidence type="ECO:0000256" key="4">
    <source>
        <dbReference type="ARBA" id="ARBA00047960"/>
    </source>
</evidence>
<comment type="caution">
    <text evidence="7">The sequence shown here is derived from an EMBL/GenBank/DDBJ whole genome shotgun (WGS) entry which is preliminary data.</text>
</comment>
<evidence type="ECO:0000256" key="3">
    <source>
        <dbReference type="ARBA" id="ARBA00022679"/>
    </source>
</evidence>
<protein>
    <recommendedName>
        <fullName evidence="2">glutathione transferase</fullName>
        <ecNumber evidence="2">2.5.1.18</ecNumber>
    </recommendedName>
</protein>
<dbReference type="Pfam" id="PF02798">
    <property type="entry name" value="GST_N"/>
    <property type="match status" value="1"/>
</dbReference>
<dbReference type="PANTHER" id="PTHR43900">
    <property type="entry name" value="GLUTATHIONE S-TRANSFERASE RHO"/>
    <property type="match status" value="1"/>
</dbReference>
<evidence type="ECO:0000313" key="8">
    <source>
        <dbReference type="Proteomes" id="UP001141806"/>
    </source>
</evidence>
<evidence type="ECO:0000256" key="1">
    <source>
        <dbReference type="ARBA" id="ARBA00010128"/>
    </source>
</evidence>
<dbReference type="InterPro" id="IPR036249">
    <property type="entry name" value="Thioredoxin-like_sf"/>
</dbReference>
<dbReference type="FunFam" id="3.40.30.10:FF:000016">
    <property type="entry name" value="Glutathione S-transferase F2"/>
    <property type="match status" value="1"/>
</dbReference>
<dbReference type="SUPFAM" id="SSF52833">
    <property type="entry name" value="Thioredoxin-like"/>
    <property type="match status" value="1"/>
</dbReference>
<dbReference type="GO" id="GO:0043295">
    <property type="term" value="F:glutathione binding"/>
    <property type="evidence" value="ECO:0007669"/>
    <property type="project" value="TreeGrafter"/>
</dbReference>
<comment type="similarity">
    <text evidence="1">Belongs to the GST superfamily. Phi family.</text>
</comment>
<dbReference type="PROSITE" id="PS50404">
    <property type="entry name" value="GST_NTER"/>
    <property type="match status" value="1"/>
</dbReference>
<keyword evidence="3" id="KW-0808">Transferase</keyword>
<dbReference type="GO" id="GO:0005737">
    <property type="term" value="C:cytoplasm"/>
    <property type="evidence" value="ECO:0007669"/>
    <property type="project" value="TreeGrafter"/>
</dbReference>
<dbReference type="OrthoDB" id="422574at2759"/>
<accession>A0A9Q0HDF6</accession>
<dbReference type="GO" id="GO:0004364">
    <property type="term" value="F:glutathione transferase activity"/>
    <property type="evidence" value="ECO:0007669"/>
    <property type="project" value="UniProtKB-EC"/>
</dbReference>
<feature type="signal peptide" evidence="5">
    <location>
        <begin position="1"/>
        <end position="19"/>
    </location>
</feature>
<evidence type="ECO:0000256" key="5">
    <source>
        <dbReference type="SAM" id="SignalP"/>
    </source>
</evidence>
<evidence type="ECO:0000256" key="2">
    <source>
        <dbReference type="ARBA" id="ARBA00012452"/>
    </source>
</evidence>
<dbReference type="AlphaFoldDB" id="A0A9Q0HDF6"/>